<sequence>GMIYLILTTISNNAGLLRRRMKKSQSRRKLKKFILLYFQNMSNLKAELIFNILFNKPKKD</sequence>
<feature type="non-terminal residue" evidence="1">
    <location>
        <position position="1"/>
    </location>
</feature>
<evidence type="ECO:0000313" key="1">
    <source>
        <dbReference type="EMBL" id="KAJ0177428.1"/>
    </source>
</evidence>
<reference evidence="1 2" key="1">
    <citation type="journal article" date="2021" name="Front. Genet.">
        <title>Chromosome-Level Genome Assembly Reveals Significant Gene Expansion in the Toll and IMD Signaling Pathways of Dendrolimus kikuchii.</title>
        <authorList>
            <person name="Zhou J."/>
            <person name="Wu P."/>
            <person name="Xiong Z."/>
            <person name="Liu N."/>
            <person name="Zhao N."/>
            <person name="Ji M."/>
            <person name="Qiu Y."/>
            <person name="Yang B."/>
        </authorList>
    </citation>
    <scope>NUCLEOTIDE SEQUENCE [LARGE SCALE GENOMIC DNA]</scope>
    <source>
        <strain evidence="1">Ann1</strain>
    </source>
</reference>
<dbReference type="Proteomes" id="UP000824533">
    <property type="component" value="Linkage Group LG12"/>
</dbReference>
<accession>A0ACC1D0H8</accession>
<organism evidence="1 2">
    <name type="scientific">Dendrolimus kikuchii</name>
    <dbReference type="NCBI Taxonomy" id="765133"/>
    <lineage>
        <taxon>Eukaryota</taxon>
        <taxon>Metazoa</taxon>
        <taxon>Ecdysozoa</taxon>
        <taxon>Arthropoda</taxon>
        <taxon>Hexapoda</taxon>
        <taxon>Insecta</taxon>
        <taxon>Pterygota</taxon>
        <taxon>Neoptera</taxon>
        <taxon>Endopterygota</taxon>
        <taxon>Lepidoptera</taxon>
        <taxon>Glossata</taxon>
        <taxon>Ditrysia</taxon>
        <taxon>Bombycoidea</taxon>
        <taxon>Lasiocampidae</taxon>
        <taxon>Dendrolimus</taxon>
    </lineage>
</organism>
<evidence type="ECO:0000313" key="2">
    <source>
        <dbReference type="Proteomes" id="UP000824533"/>
    </source>
</evidence>
<proteinExistence type="predicted"/>
<protein>
    <submittedName>
        <fullName evidence="1">Uncharacterized protein</fullName>
    </submittedName>
</protein>
<dbReference type="EMBL" id="CM034398">
    <property type="protein sequence ID" value="KAJ0177428.1"/>
    <property type="molecule type" value="Genomic_DNA"/>
</dbReference>
<gene>
    <name evidence="1" type="ORF">K1T71_007437</name>
</gene>
<name>A0ACC1D0H8_9NEOP</name>
<comment type="caution">
    <text evidence="1">The sequence shown here is derived from an EMBL/GenBank/DDBJ whole genome shotgun (WGS) entry which is preliminary data.</text>
</comment>
<keyword evidence="2" id="KW-1185">Reference proteome</keyword>